<gene>
    <name evidence="1" type="ORF">CPELLU_LOCUS21227</name>
</gene>
<evidence type="ECO:0000313" key="2">
    <source>
        <dbReference type="Proteomes" id="UP000789759"/>
    </source>
</evidence>
<name>A0A9N9KIF8_9GLOM</name>
<sequence length="83" mass="9664">KSSKSQSTPLQANMLSRLPLQQLPLVPNEGLEIQEIQVTQKEIQEVQETQRVTQEIQATQKEFLQGNLFMNSNITFHIHNHYY</sequence>
<feature type="non-terminal residue" evidence="1">
    <location>
        <position position="1"/>
    </location>
</feature>
<dbReference type="AlphaFoldDB" id="A0A9N9KIF8"/>
<reference evidence="1" key="1">
    <citation type="submission" date="2021-06" db="EMBL/GenBank/DDBJ databases">
        <authorList>
            <person name="Kallberg Y."/>
            <person name="Tangrot J."/>
            <person name="Rosling A."/>
        </authorList>
    </citation>
    <scope>NUCLEOTIDE SEQUENCE</scope>
    <source>
        <strain evidence="1">FL966</strain>
    </source>
</reference>
<dbReference type="OrthoDB" id="2447872at2759"/>
<dbReference type="EMBL" id="CAJVQA010075770">
    <property type="protein sequence ID" value="CAG8835343.1"/>
    <property type="molecule type" value="Genomic_DNA"/>
</dbReference>
<keyword evidence="2" id="KW-1185">Reference proteome</keyword>
<organism evidence="1 2">
    <name type="scientific">Cetraspora pellucida</name>
    <dbReference type="NCBI Taxonomy" id="1433469"/>
    <lineage>
        <taxon>Eukaryota</taxon>
        <taxon>Fungi</taxon>
        <taxon>Fungi incertae sedis</taxon>
        <taxon>Mucoromycota</taxon>
        <taxon>Glomeromycotina</taxon>
        <taxon>Glomeromycetes</taxon>
        <taxon>Diversisporales</taxon>
        <taxon>Gigasporaceae</taxon>
        <taxon>Cetraspora</taxon>
    </lineage>
</organism>
<dbReference type="Proteomes" id="UP000789759">
    <property type="component" value="Unassembled WGS sequence"/>
</dbReference>
<comment type="caution">
    <text evidence="1">The sequence shown here is derived from an EMBL/GenBank/DDBJ whole genome shotgun (WGS) entry which is preliminary data.</text>
</comment>
<proteinExistence type="predicted"/>
<protein>
    <submittedName>
        <fullName evidence="1">16954_t:CDS:1</fullName>
    </submittedName>
</protein>
<evidence type="ECO:0000313" key="1">
    <source>
        <dbReference type="EMBL" id="CAG8835343.1"/>
    </source>
</evidence>
<accession>A0A9N9KIF8</accession>